<keyword evidence="2" id="KW-1185">Reference proteome</keyword>
<dbReference type="EMBL" id="BRYA01000136">
    <property type="protein sequence ID" value="GMI40799.1"/>
    <property type="molecule type" value="Genomic_DNA"/>
</dbReference>
<evidence type="ECO:0000313" key="1">
    <source>
        <dbReference type="EMBL" id="GMI40799.1"/>
    </source>
</evidence>
<organism evidence="1 2">
    <name type="scientific">Triparma columacea</name>
    <dbReference type="NCBI Taxonomy" id="722753"/>
    <lineage>
        <taxon>Eukaryota</taxon>
        <taxon>Sar</taxon>
        <taxon>Stramenopiles</taxon>
        <taxon>Ochrophyta</taxon>
        <taxon>Bolidophyceae</taxon>
        <taxon>Parmales</taxon>
        <taxon>Triparmaceae</taxon>
        <taxon>Triparma</taxon>
    </lineage>
</organism>
<evidence type="ECO:0000313" key="2">
    <source>
        <dbReference type="Proteomes" id="UP001165065"/>
    </source>
</evidence>
<accession>A0A9W7GD65</accession>
<protein>
    <submittedName>
        <fullName evidence="1">Uncharacterized protein</fullName>
    </submittedName>
</protein>
<sequence>MPKRKASITKTTASPPVSWRDLAKREITSCVTENEIIALQDALAKLTQAAEARFVNLRTTSKDFTKGCLVKMTRSNESQDQDVGYNMCSRDVDATFTAGPNAAEFSISFSNENVEGDETITVESDLFILEEGDFGEVTDAEITEFLKKAGLFEVKTRNSDFEDDADDATRRRWAYADVISEAIELVEEKCGCEDNCGVFLGMGSEDIYGLLGLNY</sequence>
<dbReference type="AlphaFoldDB" id="A0A9W7GD65"/>
<comment type="caution">
    <text evidence="1">The sequence shown here is derived from an EMBL/GenBank/DDBJ whole genome shotgun (WGS) entry which is preliminary data.</text>
</comment>
<name>A0A9W7GD65_9STRA</name>
<dbReference type="Proteomes" id="UP001165065">
    <property type="component" value="Unassembled WGS sequence"/>
</dbReference>
<gene>
    <name evidence="1" type="ORF">TrCOL_g385</name>
</gene>
<proteinExistence type="predicted"/>
<reference evidence="2" key="1">
    <citation type="journal article" date="2023" name="Commun. Biol.">
        <title>Genome analysis of Parmales, the sister group of diatoms, reveals the evolutionary specialization of diatoms from phago-mixotrophs to photoautotrophs.</title>
        <authorList>
            <person name="Ban H."/>
            <person name="Sato S."/>
            <person name="Yoshikawa S."/>
            <person name="Yamada K."/>
            <person name="Nakamura Y."/>
            <person name="Ichinomiya M."/>
            <person name="Sato N."/>
            <person name="Blanc-Mathieu R."/>
            <person name="Endo H."/>
            <person name="Kuwata A."/>
            <person name="Ogata H."/>
        </authorList>
    </citation>
    <scope>NUCLEOTIDE SEQUENCE [LARGE SCALE GENOMIC DNA]</scope>
</reference>